<feature type="chain" id="PRO_5046197848" evidence="3">
    <location>
        <begin position="24"/>
        <end position="235"/>
    </location>
</feature>
<evidence type="ECO:0000256" key="1">
    <source>
        <dbReference type="ARBA" id="ARBA00022801"/>
    </source>
</evidence>
<dbReference type="GO" id="GO:0016787">
    <property type="term" value="F:hydrolase activity"/>
    <property type="evidence" value="ECO:0007669"/>
    <property type="project" value="UniProtKB-KW"/>
</dbReference>
<sequence>MSLTRRTLLSSTAAAAASGAVVAAASPSFARAPEPQPASKVHHHKVHYRFVTVHGRQIFYREAGPADAPVLALLHGFPTSSYMYRDLIPALADRCRIIAPDYLGYGHSDAPAPDQFTYTFESMTTLITDFVATLGLRRYSVYLRDFGAPIGFRIAARHSRQVSAIISQNGNAYLDGINPAVLASLNAPPDPKCWATRSPWSSPSRSTSPGSPTRPWWTPTAGCTTRSSSTGRATT</sequence>
<dbReference type="PANTHER" id="PTHR42977:SF3">
    <property type="entry name" value="AB HYDROLASE-1 DOMAIN-CONTAINING PROTEIN"/>
    <property type="match status" value="1"/>
</dbReference>
<gene>
    <name evidence="5" type="ORF">VXC91_34810</name>
</gene>
<feature type="signal peptide" evidence="3">
    <location>
        <begin position="1"/>
        <end position="23"/>
    </location>
</feature>
<evidence type="ECO:0000313" key="5">
    <source>
        <dbReference type="EMBL" id="MED7826968.1"/>
    </source>
</evidence>
<evidence type="ECO:0000256" key="2">
    <source>
        <dbReference type="SAM" id="MobiDB-lite"/>
    </source>
</evidence>
<dbReference type="PROSITE" id="PS51318">
    <property type="entry name" value="TAT"/>
    <property type="match status" value="1"/>
</dbReference>
<evidence type="ECO:0000259" key="4">
    <source>
        <dbReference type="Pfam" id="PF00561"/>
    </source>
</evidence>
<accession>A0ABU7FTY7</accession>
<evidence type="ECO:0000256" key="3">
    <source>
        <dbReference type="SAM" id="SignalP"/>
    </source>
</evidence>
<feature type="region of interest" description="Disordered" evidence="2">
    <location>
        <begin position="194"/>
        <end position="235"/>
    </location>
</feature>
<dbReference type="InterPro" id="IPR006311">
    <property type="entry name" value="TAT_signal"/>
</dbReference>
<feature type="compositionally biased region" description="Low complexity" evidence="2">
    <location>
        <begin position="196"/>
        <end position="235"/>
    </location>
</feature>
<feature type="domain" description="AB hydrolase-1" evidence="4">
    <location>
        <begin position="69"/>
        <end position="172"/>
    </location>
</feature>
<protein>
    <submittedName>
        <fullName evidence="5">Alpha/beta fold hydrolase</fullName>
    </submittedName>
</protein>
<keyword evidence="6" id="KW-1185">Reference proteome</keyword>
<dbReference type="Proteomes" id="UP001333996">
    <property type="component" value="Unassembled WGS sequence"/>
</dbReference>
<comment type="caution">
    <text evidence="5">The sequence shown here is derived from an EMBL/GenBank/DDBJ whole genome shotgun (WGS) entry which is preliminary data.</text>
</comment>
<dbReference type="PANTHER" id="PTHR42977">
    <property type="entry name" value="HYDROLASE-RELATED"/>
    <property type="match status" value="1"/>
</dbReference>
<dbReference type="InterPro" id="IPR000073">
    <property type="entry name" value="AB_hydrolase_1"/>
</dbReference>
<reference evidence="5" key="1">
    <citation type="submission" date="2024-01" db="EMBL/GenBank/DDBJ databases">
        <title>First draft genome sequence data of TA4-1, the type strain of Gram-positive actinobacterium Streptomyces chiangmaiensis.</title>
        <authorList>
            <person name="Yasawong M."/>
            <person name="Nantapong N."/>
        </authorList>
    </citation>
    <scope>NUCLEOTIDE SEQUENCE</scope>
    <source>
        <strain evidence="5">TA4-1</strain>
    </source>
</reference>
<keyword evidence="1 5" id="KW-0378">Hydrolase</keyword>
<dbReference type="Pfam" id="PF00561">
    <property type="entry name" value="Abhydrolase_1"/>
    <property type="match status" value="1"/>
</dbReference>
<dbReference type="Gene3D" id="3.40.50.1820">
    <property type="entry name" value="alpha/beta hydrolase"/>
    <property type="match status" value="1"/>
</dbReference>
<keyword evidence="3" id="KW-0732">Signal</keyword>
<dbReference type="InterPro" id="IPR051340">
    <property type="entry name" value="Haloalkane_dehalogenase"/>
</dbReference>
<dbReference type="InterPro" id="IPR029058">
    <property type="entry name" value="AB_hydrolase_fold"/>
</dbReference>
<proteinExistence type="predicted"/>
<name>A0ABU7FTY7_9ACTN</name>
<dbReference type="EMBL" id="JAYWVC010000193">
    <property type="protein sequence ID" value="MED7826968.1"/>
    <property type="molecule type" value="Genomic_DNA"/>
</dbReference>
<evidence type="ECO:0000313" key="6">
    <source>
        <dbReference type="Proteomes" id="UP001333996"/>
    </source>
</evidence>
<dbReference type="SUPFAM" id="SSF53474">
    <property type="entry name" value="alpha/beta-Hydrolases"/>
    <property type="match status" value="1"/>
</dbReference>
<dbReference type="RefSeq" id="WP_329511358.1">
    <property type="nucleotide sequence ID" value="NZ_BAAAYZ010000270.1"/>
</dbReference>
<organism evidence="5 6">
    <name type="scientific">Streptomyces chiangmaiensis</name>
    <dbReference type="NCBI Taxonomy" id="766497"/>
    <lineage>
        <taxon>Bacteria</taxon>
        <taxon>Bacillati</taxon>
        <taxon>Actinomycetota</taxon>
        <taxon>Actinomycetes</taxon>
        <taxon>Kitasatosporales</taxon>
        <taxon>Streptomycetaceae</taxon>
        <taxon>Streptomyces</taxon>
    </lineage>
</organism>